<evidence type="ECO:0008006" key="7">
    <source>
        <dbReference type="Google" id="ProtNLM"/>
    </source>
</evidence>
<dbReference type="AlphaFoldDB" id="A0A7W7T2C8"/>
<dbReference type="Proteomes" id="UP000542674">
    <property type="component" value="Unassembled WGS sequence"/>
</dbReference>
<proteinExistence type="predicted"/>
<dbReference type="RefSeq" id="WP_184668788.1">
    <property type="nucleotide sequence ID" value="NZ_BAABAI010000045.1"/>
</dbReference>
<keyword evidence="2" id="KW-0418">Kinase</keyword>
<evidence type="ECO:0000256" key="1">
    <source>
        <dbReference type="ARBA" id="ARBA00022679"/>
    </source>
</evidence>
<reference evidence="5 6" key="1">
    <citation type="submission" date="2020-08" db="EMBL/GenBank/DDBJ databases">
        <title>Sequencing the genomes of 1000 actinobacteria strains.</title>
        <authorList>
            <person name="Klenk H.-P."/>
        </authorList>
    </citation>
    <scope>NUCLEOTIDE SEQUENCE [LARGE SCALE GENOMIC DNA]</scope>
    <source>
        <strain evidence="5 6">DSM 45084</strain>
    </source>
</reference>
<dbReference type="Gene3D" id="3.30.565.10">
    <property type="entry name" value="Histidine kinase-like ATPase, C-terminal domain"/>
    <property type="match status" value="1"/>
</dbReference>
<dbReference type="InterPro" id="IPR050482">
    <property type="entry name" value="Sensor_HK_TwoCompSys"/>
</dbReference>
<dbReference type="GO" id="GO:0000160">
    <property type="term" value="P:phosphorelay signal transduction system"/>
    <property type="evidence" value="ECO:0007669"/>
    <property type="project" value="UniProtKB-KW"/>
</dbReference>
<evidence type="ECO:0000313" key="6">
    <source>
        <dbReference type="Proteomes" id="UP000542674"/>
    </source>
</evidence>
<comment type="caution">
    <text evidence="5">The sequence shown here is derived from an EMBL/GenBank/DDBJ whole genome shotgun (WGS) entry which is preliminary data.</text>
</comment>
<feature type="transmembrane region" description="Helical" evidence="4">
    <location>
        <begin position="55"/>
        <end position="74"/>
    </location>
</feature>
<keyword evidence="1" id="KW-0808">Transferase</keyword>
<feature type="transmembrane region" description="Helical" evidence="4">
    <location>
        <begin position="114"/>
        <end position="137"/>
    </location>
</feature>
<dbReference type="EMBL" id="JACHJS010000001">
    <property type="protein sequence ID" value="MBB4965303.1"/>
    <property type="molecule type" value="Genomic_DNA"/>
</dbReference>
<evidence type="ECO:0000256" key="2">
    <source>
        <dbReference type="ARBA" id="ARBA00022777"/>
    </source>
</evidence>
<dbReference type="InterPro" id="IPR036890">
    <property type="entry name" value="HATPase_C_sf"/>
</dbReference>
<name>A0A7W7T2C8_9PSEU</name>
<keyword evidence="3" id="KW-0902">Two-component regulatory system</keyword>
<feature type="transmembrane region" description="Helical" evidence="4">
    <location>
        <begin position="30"/>
        <end position="49"/>
    </location>
</feature>
<dbReference type="GO" id="GO:0016301">
    <property type="term" value="F:kinase activity"/>
    <property type="evidence" value="ECO:0007669"/>
    <property type="project" value="UniProtKB-KW"/>
</dbReference>
<accession>A0A7W7T2C8</accession>
<organism evidence="5 6">
    <name type="scientific">Saccharothrix violaceirubra</name>
    <dbReference type="NCBI Taxonomy" id="413306"/>
    <lineage>
        <taxon>Bacteria</taxon>
        <taxon>Bacillati</taxon>
        <taxon>Actinomycetota</taxon>
        <taxon>Actinomycetes</taxon>
        <taxon>Pseudonocardiales</taxon>
        <taxon>Pseudonocardiaceae</taxon>
        <taxon>Saccharothrix</taxon>
    </lineage>
</organism>
<keyword evidence="4" id="KW-1133">Transmembrane helix</keyword>
<keyword evidence="4" id="KW-0812">Transmembrane</keyword>
<sequence>MRTRWLESASAEVAPSAVVDFSVRRAAGGLFAAAGVQAAVCVAVTWSAYPSWFRFGVLPVVAAVFALGCARLVTDRTPSSWVARLCGLGAGFSVAASVGVAGVDTGGTNVAEPLVGLGVFGAGLASARTAAVVLIAAHRSGLALAGTGGLGEQLGLGLLEVASFTAAVVGGGRLRRWAATYDGPAAALAAAVRQDAEWERVDVARREHARLSHDEPLFTIRLIAEGVVVDSPGTRARCRREAAILRGRLPTVAEPDLTRDLAVKAEQVRGLGLEVVVDHEGVPVPLRADVTSAVVGATGAALRNVVRHGGVAVAGVRVTWSPGGVRVVITDRGRGFDSTRPGGFGVPEAIGRRMRQVGGTATVHSVPGRGTEVTVAWPG</sequence>
<gene>
    <name evidence="5" type="ORF">F4559_002662</name>
</gene>
<dbReference type="CDD" id="cd16917">
    <property type="entry name" value="HATPase_UhpB-NarQ-NarX-like"/>
    <property type="match status" value="1"/>
</dbReference>
<evidence type="ECO:0000256" key="3">
    <source>
        <dbReference type="ARBA" id="ARBA00023012"/>
    </source>
</evidence>
<dbReference type="PANTHER" id="PTHR24421">
    <property type="entry name" value="NITRATE/NITRITE SENSOR PROTEIN NARX-RELATED"/>
    <property type="match status" value="1"/>
</dbReference>
<protein>
    <recommendedName>
        <fullName evidence="7">Signal transduction histidine kinase</fullName>
    </recommendedName>
</protein>
<feature type="transmembrane region" description="Helical" evidence="4">
    <location>
        <begin position="81"/>
        <end position="102"/>
    </location>
</feature>
<evidence type="ECO:0000313" key="5">
    <source>
        <dbReference type="EMBL" id="MBB4965303.1"/>
    </source>
</evidence>
<keyword evidence="6" id="KW-1185">Reference proteome</keyword>
<dbReference type="SUPFAM" id="SSF55874">
    <property type="entry name" value="ATPase domain of HSP90 chaperone/DNA topoisomerase II/histidine kinase"/>
    <property type="match status" value="1"/>
</dbReference>
<keyword evidence="4" id="KW-0472">Membrane</keyword>
<evidence type="ECO:0000256" key="4">
    <source>
        <dbReference type="SAM" id="Phobius"/>
    </source>
</evidence>